<evidence type="ECO:0000256" key="1">
    <source>
        <dbReference type="SAM" id="Coils"/>
    </source>
</evidence>
<evidence type="ECO:0000313" key="3">
    <source>
        <dbReference type="Proteomes" id="UP000186551"/>
    </source>
</evidence>
<keyword evidence="3" id="KW-1185">Reference proteome</keyword>
<proteinExistence type="predicted"/>
<dbReference type="Proteomes" id="UP000186551">
    <property type="component" value="Unassembled WGS sequence"/>
</dbReference>
<evidence type="ECO:0000313" key="2">
    <source>
        <dbReference type="EMBL" id="OKL39998.1"/>
    </source>
</evidence>
<comment type="caution">
    <text evidence="2">The sequence shown here is derived from an EMBL/GenBank/DDBJ whole genome shotgun (WGS) entry which is preliminary data.</text>
</comment>
<keyword evidence="1" id="KW-0175">Coiled coil</keyword>
<sequence length="328" mass="38050">MSGHWQRIRAGKQVPIPTLPDSETVAQEVDFNTLAGAKAAAPSSPLELLKREVEHDLQKLLQVPHRLMNPDKLVAAAKADIEVRTSTYRFTGLINTSHGNLEIKVSRQCPDRTYRLMDTLIRALQARGHRCVVCGSQTYIQVREEKFEVAIREKLMRSDEIMPGNYSYDYSPTGTLVLKIGPSWKQKEWQDGKIPLESRLSAVIAYLEWKTQKEEEWRLACQKAEGARLEKERALREQQARKEQELNSFKELLLQAKRWHEAQLLRSYIAAVAQQAEDTPSPTPQWREWLIWAEQKTDWYDPQVNLPDDLLEEVDKETLSFRKKTHFF</sequence>
<dbReference type="EMBL" id="LVWA01000005">
    <property type="protein sequence ID" value="OKL39998.1"/>
    <property type="molecule type" value="Genomic_DNA"/>
</dbReference>
<feature type="coiled-coil region" evidence="1">
    <location>
        <begin position="221"/>
        <end position="252"/>
    </location>
</feature>
<reference evidence="2 3" key="1">
    <citation type="submission" date="2016-03" db="EMBL/GenBank/DDBJ databases">
        <title>Genome sequence of Pontibacter sp. nov., of the family cytophagaceae, isolated from marine sediment of the Yellow Sea, China.</title>
        <authorList>
            <person name="Zhang G."/>
            <person name="Zhang R."/>
        </authorList>
    </citation>
    <scope>NUCLEOTIDE SEQUENCE [LARGE SCALE GENOMIC DNA]</scope>
    <source>
        <strain evidence="2 3">S10-8</strain>
    </source>
</reference>
<accession>A0A1Q5PCN2</accession>
<organism evidence="2 3">
    <name type="scientific">Pontibacter flavimaris</name>
    <dbReference type="NCBI Taxonomy" id="1797110"/>
    <lineage>
        <taxon>Bacteria</taxon>
        <taxon>Pseudomonadati</taxon>
        <taxon>Bacteroidota</taxon>
        <taxon>Cytophagia</taxon>
        <taxon>Cytophagales</taxon>
        <taxon>Hymenobacteraceae</taxon>
        <taxon>Pontibacter</taxon>
    </lineage>
</organism>
<name>A0A1Q5PCN2_9BACT</name>
<dbReference type="STRING" id="1797110.A3841_16685"/>
<protein>
    <submittedName>
        <fullName evidence="2">Uncharacterized protein</fullName>
    </submittedName>
</protein>
<gene>
    <name evidence="2" type="ORF">A3841_16685</name>
</gene>
<dbReference type="AlphaFoldDB" id="A0A1Q5PCN2"/>